<keyword evidence="1" id="KW-1133">Transmembrane helix</keyword>
<keyword evidence="1" id="KW-0472">Membrane</keyword>
<feature type="transmembrane region" description="Helical" evidence="1">
    <location>
        <begin position="83"/>
        <end position="111"/>
    </location>
</feature>
<protein>
    <recommendedName>
        <fullName evidence="3">Transmembrane protein</fullName>
    </recommendedName>
</protein>
<organism evidence="2">
    <name type="scientific">uncultured Stenotrophomonas sp</name>
    <dbReference type="NCBI Taxonomy" id="165438"/>
    <lineage>
        <taxon>Bacteria</taxon>
        <taxon>Pseudomonadati</taxon>
        <taxon>Pseudomonadota</taxon>
        <taxon>Gammaproteobacteria</taxon>
        <taxon>Lysobacterales</taxon>
        <taxon>Lysobacteraceae</taxon>
        <taxon>Stenotrophomonas</taxon>
        <taxon>environmental samples</taxon>
    </lineage>
</organism>
<dbReference type="AlphaFoldDB" id="A0A1Y5PZ68"/>
<feature type="transmembrane region" description="Helical" evidence="1">
    <location>
        <begin position="6"/>
        <end position="27"/>
    </location>
</feature>
<name>A0A1Y5PZ68_9GAMM</name>
<evidence type="ECO:0000256" key="1">
    <source>
        <dbReference type="SAM" id="Phobius"/>
    </source>
</evidence>
<keyword evidence="1" id="KW-0812">Transmembrane</keyword>
<evidence type="ECO:0000313" key="2">
    <source>
        <dbReference type="EMBL" id="SBV35260.1"/>
    </source>
</evidence>
<dbReference type="EMBL" id="FLTS01000001">
    <property type="protein sequence ID" value="SBV35260.1"/>
    <property type="molecule type" value="Genomic_DNA"/>
</dbReference>
<feature type="transmembrane region" description="Helical" evidence="1">
    <location>
        <begin position="39"/>
        <end position="63"/>
    </location>
</feature>
<reference evidence="2" key="1">
    <citation type="submission" date="2016-03" db="EMBL/GenBank/DDBJ databases">
        <authorList>
            <person name="Ploux O."/>
        </authorList>
    </citation>
    <scope>NUCLEOTIDE SEQUENCE</scope>
    <source>
        <strain evidence="2">UC10</strain>
    </source>
</reference>
<gene>
    <name evidence="2" type="ORF">STPYR_10190</name>
</gene>
<sequence>MENFWLYQGWIWAASLLMIWATQRFFWQRYAKPKARSGLILTGFLSFGLGGTPAVMAWHALAIGEAPCRRCSAGVFTVADAPLAYWLTVAFMYLAAIMFLSGLAFSVHAFVRWSRYAP</sequence>
<accession>A0A1Y5PZ68</accession>
<proteinExistence type="predicted"/>
<evidence type="ECO:0008006" key="3">
    <source>
        <dbReference type="Google" id="ProtNLM"/>
    </source>
</evidence>